<keyword evidence="1" id="KW-0472">Membrane</keyword>
<evidence type="ECO:0000313" key="2">
    <source>
        <dbReference type="EMBL" id="MFD1862026.1"/>
    </source>
</evidence>
<evidence type="ECO:0000313" key="3">
    <source>
        <dbReference type="Proteomes" id="UP001597273"/>
    </source>
</evidence>
<reference evidence="3" key="1">
    <citation type="journal article" date="2019" name="Int. J. Syst. Evol. Microbiol.">
        <title>The Global Catalogue of Microorganisms (GCM) 10K type strain sequencing project: providing services to taxonomists for standard genome sequencing and annotation.</title>
        <authorList>
            <consortium name="The Broad Institute Genomics Platform"/>
            <consortium name="The Broad Institute Genome Sequencing Center for Infectious Disease"/>
            <person name="Wu L."/>
            <person name="Ma J."/>
        </authorList>
    </citation>
    <scope>NUCLEOTIDE SEQUENCE [LARGE SCALE GENOMIC DNA]</scope>
    <source>
        <strain evidence="3">CGMCC 1.15475</strain>
    </source>
</reference>
<dbReference type="RefSeq" id="WP_204890921.1">
    <property type="nucleotide sequence ID" value="NZ_JBHUFW010000004.1"/>
</dbReference>
<protein>
    <recommendedName>
        <fullName evidence="4">Citrate transporter-like domain-containing protein</fullName>
    </recommendedName>
</protein>
<proteinExistence type="predicted"/>
<feature type="transmembrane region" description="Helical" evidence="1">
    <location>
        <begin position="241"/>
        <end position="258"/>
    </location>
</feature>
<keyword evidence="3" id="KW-1185">Reference proteome</keyword>
<feature type="transmembrane region" description="Helical" evidence="1">
    <location>
        <begin position="428"/>
        <end position="450"/>
    </location>
</feature>
<feature type="transmembrane region" description="Helical" evidence="1">
    <location>
        <begin position="83"/>
        <end position="102"/>
    </location>
</feature>
<feature type="transmembrane region" description="Helical" evidence="1">
    <location>
        <begin position="21"/>
        <end position="47"/>
    </location>
</feature>
<feature type="transmembrane region" description="Helical" evidence="1">
    <location>
        <begin position="169"/>
        <end position="189"/>
    </location>
</feature>
<sequence>MKPILRPLSTLLMGGTYLISIFFPFLYAEAFISFFALIALLSFFPYLKTVPKVLILALTVGALAMDLSAQGLHAFFIGLQTNANVLAIFIFVPLLAIPIRQGNYLTYIEVIFSYYIKRTDGLYLFSTLTAGSIGGVMNIGSIPILYQLTDTPSFEPYTMLRVKAMIRGFVLAFLWSPYFISVGLVLAYFDVTWLQLFPVGIVLTFLIMGSGYLLERRSAKPIPRDAPLPDALELHRAKQKVAELAGVIGLITAIIMISEKVTGLSVLTVIPLVAIVMSFLWSLFFSTRQQLIRNYRAFFDARVPGMGNELSLFIIAGAFGTALLNNGADEWIVTLLNALNITNVLLLIPLMLALMVIPALLGLHPVITATILAITLSDAPLFADDHFYLSLGLLSSWMATTLVSPFSGLNLLLAALSRRSPFEISLKYNAGFAAMLWVMCYAAIVLLYLFSQ</sequence>
<feature type="transmembrane region" description="Helical" evidence="1">
    <location>
        <begin position="331"/>
        <end position="352"/>
    </location>
</feature>
<evidence type="ECO:0008006" key="4">
    <source>
        <dbReference type="Google" id="ProtNLM"/>
    </source>
</evidence>
<comment type="caution">
    <text evidence="2">The sequence shown here is derived from an EMBL/GenBank/DDBJ whole genome shotgun (WGS) entry which is preliminary data.</text>
</comment>
<keyword evidence="1" id="KW-0812">Transmembrane</keyword>
<evidence type="ECO:0000256" key="1">
    <source>
        <dbReference type="SAM" id="Phobius"/>
    </source>
</evidence>
<dbReference type="Proteomes" id="UP001597273">
    <property type="component" value="Unassembled WGS sequence"/>
</dbReference>
<gene>
    <name evidence="2" type="ORF">ACFSDB_03750</name>
</gene>
<feature type="transmembrane region" description="Helical" evidence="1">
    <location>
        <begin position="195"/>
        <end position="214"/>
    </location>
</feature>
<feature type="transmembrane region" description="Helical" evidence="1">
    <location>
        <begin position="53"/>
        <end position="76"/>
    </location>
</feature>
<dbReference type="EMBL" id="JBHUFW010000004">
    <property type="protein sequence ID" value="MFD1862026.1"/>
    <property type="molecule type" value="Genomic_DNA"/>
</dbReference>
<organism evidence="2 3">
    <name type="scientific">Planococcus chinensis</name>
    <dbReference type="NCBI Taxonomy" id="272917"/>
    <lineage>
        <taxon>Bacteria</taxon>
        <taxon>Bacillati</taxon>
        <taxon>Bacillota</taxon>
        <taxon>Bacilli</taxon>
        <taxon>Bacillales</taxon>
        <taxon>Caryophanaceae</taxon>
        <taxon>Planococcus</taxon>
    </lineage>
</organism>
<name>A0ABW4QEL6_9BACL</name>
<feature type="transmembrane region" description="Helical" evidence="1">
    <location>
        <begin position="264"/>
        <end position="285"/>
    </location>
</feature>
<feature type="transmembrane region" description="Helical" evidence="1">
    <location>
        <begin position="122"/>
        <end position="148"/>
    </location>
</feature>
<keyword evidence="1" id="KW-1133">Transmembrane helix</keyword>
<feature type="transmembrane region" description="Helical" evidence="1">
    <location>
        <begin position="397"/>
        <end position="416"/>
    </location>
</feature>
<feature type="transmembrane region" description="Helical" evidence="1">
    <location>
        <begin position="306"/>
        <end position="325"/>
    </location>
</feature>
<accession>A0ABW4QEL6</accession>
<feature type="transmembrane region" description="Helical" evidence="1">
    <location>
        <begin position="359"/>
        <end position="377"/>
    </location>
</feature>